<dbReference type="InterPro" id="IPR013978">
    <property type="entry name" value="MEKHLA"/>
</dbReference>
<proteinExistence type="predicted"/>
<comment type="caution">
    <text evidence="2">The sequence shown here is derived from an EMBL/GenBank/DDBJ whole genome shotgun (WGS) entry which is preliminary data.</text>
</comment>
<dbReference type="Pfam" id="PF08670">
    <property type="entry name" value="MEKHLA"/>
    <property type="match status" value="1"/>
</dbReference>
<reference evidence="2 3" key="1">
    <citation type="submission" date="2015-10" db="EMBL/GenBank/DDBJ databases">
        <title>Draft genome sequence of Streptomyces griseoruber DSM 40281, type strain for the species Streptomyces griseoruber.</title>
        <authorList>
            <person name="Ruckert C."/>
            <person name="Winkler A."/>
            <person name="Kalinowski J."/>
            <person name="Kampfer P."/>
            <person name="Glaeser S."/>
        </authorList>
    </citation>
    <scope>NUCLEOTIDE SEQUENCE [LARGE SCALE GENOMIC DNA]</scope>
    <source>
        <strain evidence="2 3">DSM 40281</strain>
    </source>
</reference>
<evidence type="ECO:0000259" key="1">
    <source>
        <dbReference type="Pfam" id="PF08670"/>
    </source>
</evidence>
<keyword evidence="3" id="KW-1185">Reference proteome</keyword>
<evidence type="ECO:0000313" key="2">
    <source>
        <dbReference type="EMBL" id="KUN83427.1"/>
    </source>
</evidence>
<accession>A0A101T0A3</accession>
<dbReference type="RefSeq" id="WP_055632532.1">
    <property type="nucleotide sequence ID" value="NZ_LIQS01000071.1"/>
</dbReference>
<organism evidence="2 3">
    <name type="scientific">Streptomyces griseoruber</name>
    <dbReference type="NCBI Taxonomy" id="1943"/>
    <lineage>
        <taxon>Bacteria</taxon>
        <taxon>Bacillati</taxon>
        <taxon>Actinomycetota</taxon>
        <taxon>Actinomycetes</taxon>
        <taxon>Kitasatosporales</taxon>
        <taxon>Streptomycetaceae</taxon>
        <taxon>Streptomyces</taxon>
    </lineage>
</organism>
<gene>
    <name evidence="2" type="ORF">AQJ64_17375</name>
</gene>
<dbReference type="AlphaFoldDB" id="A0A101T0A3"/>
<dbReference type="EMBL" id="LMWW01000023">
    <property type="protein sequence ID" value="KUN83427.1"/>
    <property type="molecule type" value="Genomic_DNA"/>
</dbReference>
<feature type="domain" description="MEKHLA" evidence="1">
    <location>
        <begin position="6"/>
        <end position="72"/>
    </location>
</feature>
<dbReference type="Proteomes" id="UP000052982">
    <property type="component" value="Unassembled WGS sequence"/>
</dbReference>
<name>A0A101T0A3_9ACTN</name>
<protein>
    <recommendedName>
        <fullName evidence="1">MEKHLA domain-containing protein</fullName>
    </recommendedName>
</protein>
<evidence type="ECO:0000313" key="3">
    <source>
        <dbReference type="Proteomes" id="UP000052982"/>
    </source>
</evidence>
<sequence>MTVRALSAAPEGQSDRAAFVRSVAERGYTSGYRGLRIAESGRRFWIEDVTMWNLVDADGSHHGRAAVFRSWTDVPEDRTGG</sequence>